<dbReference type="EMBL" id="HE978316">
    <property type="protein sequence ID" value="CCK69592.1"/>
    <property type="molecule type" value="Genomic_DNA"/>
</dbReference>
<reference evidence="9 10" key="1">
    <citation type="journal article" date="2011" name="Proc. Natl. Acad. Sci. U.S.A.">
        <title>Evolutionary erosion of yeast sex chromosomes by mating-type switching accidents.</title>
        <authorList>
            <person name="Gordon J.L."/>
            <person name="Armisen D."/>
            <person name="Proux-Wera E."/>
            <person name="Oheigeartaigh S.S."/>
            <person name="Byrne K.P."/>
            <person name="Wolfe K.H."/>
        </authorList>
    </citation>
    <scope>NUCLEOTIDE SEQUENCE [LARGE SCALE GENOMIC DNA]</scope>
    <source>
        <strain evidence="10">ATCC MYA-139 / BCRC 22969 / CBS 8797 / CCRC 22969 / KCTC 17520 / NBRC 10181 / NCYC 3082</strain>
    </source>
</reference>
<dbReference type="GO" id="GO:0003729">
    <property type="term" value="F:mRNA binding"/>
    <property type="evidence" value="ECO:0007669"/>
    <property type="project" value="EnsemblFungi"/>
</dbReference>
<dbReference type="Pfam" id="PF00248">
    <property type="entry name" value="Aldo_ket_red"/>
    <property type="match status" value="2"/>
</dbReference>
<keyword evidence="10" id="KW-1185">Reference proteome</keyword>
<dbReference type="eggNOG" id="KOG1577">
    <property type="taxonomic scope" value="Eukaryota"/>
</dbReference>
<sequence>MSATLSKNTSLLKLNTGATIRAIGLGTWRSAAATDAYDSVIAALRAGYRHIDTAAIYGNEAEVGRAIRESGVPRGEIFVTTKLWCTQHKEPELALDQSLKRLGLDYVDLYLMHWPVRMRGENMPEGDKIGFPTLPNGKRDIDITDWNFVKTWELMQKLPETGKTRAIGVSNFSINNLKDLLASPGNKIVPAANQVEMHPLLPQQELVDFCHGKGIVIEAYSPLGSADAPILKEPVIIEIAKKNGVSAAQVVISWNVQRGYIVLPKSVNKERIEANLLTFTLTSEDFEAVNNISKVQGTKRIIDPDWEPFKPFV</sequence>
<dbReference type="OrthoDB" id="416253at2759"/>
<evidence type="ECO:0000256" key="7">
    <source>
        <dbReference type="PIRSR" id="PIRSR000097-3"/>
    </source>
</evidence>
<evidence type="ECO:0000313" key="9">
    <source>
        <dbReference type="EMBL" id="CCK69592.1"/>
    </source>
</evidence>
<evidence type="ECO:0000256" key="2">
    <source>
        <dbReference type="ARBA" id="ARBA00007905"/>
    </source>
</evidence>
<evidence type="ECO:0000259" key="8">
    <source>
        <dbReference type="Pfam" id="PF00248"/>
    </source>
</evidence>
<dbReference type="FunFam" id="3.20.20.100:FF:000018">
    <property type="entry name" value="Glycerol dehydrogenase Gcy1"/>
    <property type="match status" value="1"/>
</dbReference>
<dbReference type="GO" id="GO:0034599">
    <property type="term" value="P:cellular response to oxidative stress"/>
    <property type="evidence" value="ECO:0007669"/>
    <property type="project" value="EnsemblFungi"/>
</dbReference>
<name>J7RX25_HUIN7</name>
<evidence type="ECO:0000256" key="3">
    <source>
        <dbReference type="ARBA" id="ARBA00022490"/>
    </source>
</evidence>
<dbReference type="STRING" id="1071383.J7RX25"/>
<feature type="active site" description="Proton donor" evidence="5">
    <location>
        <position position="57"/>
    </location>
</feature>
<keyword evidence="3" id="KW-0963">Cytoplasm</keyword>
<evidence type="ECO:0000313" key="10">
    <source>
        <dbReference type="Proteomes" id="UP000006310"/>
    </source>
</evidence>
<evidence type="ECO:0000256" key="5">
    <source>
        <dbReference type="PIRSR" id="PIRSR000097-1"/>
    </source>
</evidence>
<feature type="binding site" evidence="6">
    <location>
        <position position="113"/>
    </location>
    <ligand>
        <name>substrate</name>
    </ligand>
</feature>
<dbReference type="GO" id="GO:0042843">
    <property type="term" value="P:D-xylose catabolic process"/>
    <property type="evidence" value="ECO:0007669"/>
    <property type="project" value="EnsemblFungi"/>
</dbReference>
<dbReference type="GO" id="GO:0061610">
    <property type="term" value="P:glycerol to glycerone phosphate metabolic process"/>
    <property type="evidence" value="ECO:0007669"/>
    <property type="project" value="EnsemblFungi"/>
</dbReference>
<dbReference type="InterPro" id="IPR018170">
    <property type="entry name" value="Aldo/ket_reductase_CS"/>
</dbReference>
<dbReference type="PROSITE" id="PS00062">
    <property type="entry name" value="ALDOKETO_REDUCTASE_2"/>
    <property type="match status" value="1"/>
</dbReference>
<protein>
    <recommendedName>
        <fullName evidence="8">NADP-dependent oxidoreductase domain-containing protein</fullName>
    </recommendedName>
</protein>
<dbReference type="SMR" id="J7RX25"/>
<feature type="domain" description="NADP-dependent oxidoreductase" evidence="8">
    <location>
        <begin position="23"/>
        <end position="225"/>
    </location>
</feature>
<dbReference type="KEGG" id="kng:KNAG_0C04910"/>
<comment type="subcellular location">
    <subcellularLocation>
        <location evidence="1">Cytoplasm</location>
    </subcellularLocation>
</comment>
<dbReference type="Proteomes" id="UP000006310">
    <property type="component" value="Chromosome 3"/>
</dbReference>
<reference evidence="10" key="2">
    <citation type="submission" date="2012-08" db="EMBL/GenBank/DDBJ databases">
        <title>Genome sequence of Kazachstania naganishii.</title>
        <authorList>
            <person name="Gordon J.L."/>
            <person name="Armisen D."/>
            <person name="Proux-Wera E."/>
            <person name="OhEigeartaigh S.S."/>
            <person name="Byrne K.P."/>
            <person name="Wolfe K.H."/>
        </authorList>
    </citation>
    <scope>NUCLEOTIDE SEQUENCE [LARGE SCALE GENOMIC DNA]</scope>
    <source>
        <strain evidence="10">ATCC MYA-139 / BCRC 22969 / CBS 8797 / CCRC 22969 / KCTC 17520 / NBRC 10181 / NCYC 3082</strain>
    </source>
</reference>
<feature type="domain" description="NADP-dependent oxidoreductase" evidence="8">
    <location>
        <begin position="238"/>
        <end position="293"/>
    </location>
</feature>
<comment type="similarity">
    <text evidence="2">Belongs to the aldo/keto reductase family.</text>
</comment>
<evidence type="ECO:0000256" key="6">
    <source>
        <dbReference type="PIRSR" id="PIRSR000097-2"/>
    </source>
</evidence>
<dbReference type="PRINTS" id="PR00069">
    <property type="entry name" value="ALDKETRDTASE"/>
</dbReference>
<dbReference type="HOGENOM" id="CLU_023205_0_0_1"/>
<keyword evidence="4" id="KW-0560">Oxidoreductase</keyword>
<gene>
    <name evidence="9" type="primary">KNAG0C04910</name>
    <name evidence="9" type="ordered locus">KNAG_0C04910</name>
</gene>
<dbReference type="GO" id="GO:0005737">
    <property type="term" value="C:cytoplasm"/>
    <property type="evidence" value="ECO:0007669"/>
    <property type="project" value="UniProtKB-SubCell"/>
</dbReference>
<dbReference type="InterPro" id="IPR023210">
    <property type="entry name" value="NADP_OxRdtase_dom"/>
</dbReference>
<dbReference type="PIRSF" id="PIRSF000097">
    <property type="entry name" value="AKR"/>
    <property type="match status" value="1"/>
</dbReference>
<dbReference type="AlphaFoldDB" id="J7RX25"/>
<dbReference type="SUPFAM" id="SSF51430">
    <property type="entry name" value="NAD(P)-linked oxidoreductase"/>
    <property type="match status" value="1"/>
</dbReference>
<dbReference type="RefSeq" id="XP_022463838.1">
    <property type="nucleotide sequence ID" value="XM_022607220.1"/>
</dbReference>
<proteinExistence type="inferred from homology"/>
<evidence type="ECO:0000256" key="4">
    <source>
        <dbReference type="ARBA" id="ARBA00023002"/>
    </source>
</evidence>
<feature type="site" description="Lowers pKa of active site Tyr" evidence="7">
    <location>
        <position position="82"/>
    </location>
</feature>
<dbReference type="InterPro" id="IPR020471">
    <property type="entry name" value="AKR"/>
</dbReference>
<dbReference type="GO" id="GO:0004032">
    <property type="term" value="F:aldose reductase (NADPH) activity"/>
    <property type="evidence" value="ECO:0007669"/>
    <property type="project" value="EnsemblFungi"/>
</dbReference>
<dbReference type="GeneID" id="34525272"/>
<accession>J7RX25</accession>
<dbReference type="GO" id="GO:0019568">
    <property type="term" value="P:arabinose catabolic process"/>
    <property type="evidence" value="ECO:0007669"/>
    <property type="project" value="EnsemblFungi"/>
</dbReference>
<dbReference type="InterPro" id="IPR036812">
    <property type="entry name" value="NAD(P)_OxRdtase_dom_sf"/>
</dbReference>
<dbReference type="OMA" id="HVVISWH"/>
<organism evidence="9 10">
    <name type="scientific">Huiozyma naganishii (strain ATCC MYA-139 / BCRC 22969 / CBS 8797 / KCTC 17520 / NBRC 10181 / NCYC 3082 / Yp74L-3)</name>
    <name type="common">Yeast</name>
    <name type="synonym">Kazachstania naganishii</name>
    <dbReference type="NCBI Taxonomy" id="1071383"/>
    <lineage>
        <taxon>Eukaryota</taxon>
        <taxon>Fungi</taxon>
        <taxon>Dikarya</taxon>
        <taxon>Ascomycota</taxon>
        <taxon>Saccharomycotina</taxon>
        <taxon>Saccharomycetes</taxon>
        <taxon>Saccharomycetales</taxon>
        <taxon>Saccharomycetaceae</taxon>
        <taxon>Huiozyma</taxon>
    </lineage>
</organism>
<evidence type="ECO:0000256" key="1">
    <source>
        <dbReference type="ARBA" id="ARBA00004496"/>
    </source>
</evidence>
<dbReference type="PROSITE" id="PS00798">
    <property type="entry name" value="ALDOKETO_REDUCTASE_1"/>
    <property type="match status" value="1"/>
</dbReference>
<dbReference type="GO" id="GO:0047953">
    <property type="term" value="F:glycerol 2-dehydrogenase (NADP+) activity"/>
    <property type="evidence" value="ECO:0007669"/>
    <property type="project" value="EnsemblFungi"/>
</dbReference>
<dbReference type="PANTHER" id="PTHR11732">
    <property type="entry name" value="ALDO/KETO REDUCTASE"/>
    <property type="match status" value="1"/>
</dbReference>
<dbReference type="Gene3D" id="3.20.20.100">
    <property type="entry name" value="NADP-dependent oxidoreductase domain"/>
    <property type="match status" value="1"/>
</dbReference>